<dbReference type="EMBL" id="CP071869">
    <property type="protein sequence ID" value="QTE24501.1"/>
    <property type="molecule type" value="Genomic_DNA"/>
</dbReference>
<name>A0A975CQY6_9FLAO</name>
<dbReference type="InterPro" id="IPR016181">
    <property type="entry name" value="Acyl_CoA_acyltransferase"/>
</dbReference>
<proteinExistence type="predicted"/>
<dbReference type="Pfam" id="PF00583">
    <property type="entry name" value="Acetyltransf_1"/>
    <property type="match status" value="1"/>
</dbReference>
<protein>
    <submittedName>
        <fullName evidence="2">GNAT family N-acetyltransferase</fullName>
    </submittedName>
</protein>
<dbReference type="PROSITE" id="PS51186">
    <property type="entry name" value="GNAT"/>
    <property type="match status" value="1"/>
</dbReference>
<dbReference type="InterPro" id="IPR000182">
    <property type="entry name" value="GNAT_dom"/>
</dbReference>
<sequence length="182" mass="21937">MIKISKNIKLKEITAEDSEVLFRLMQEIYPPAYQHFWIDNGNWYVNSQYSKENILKELSKENADYYFILFKNKIVGNFRIIWNEKIANLSEGKHVKLHRIYLHPKTQGKGFGKKLLFWLEEKAKEKAKEKGYKIIWLDAMNEQPQAFQFYEKLGYQYHSHTFLAFELLKDEVRKMSQIYKVL</sequence>
<evidence type="ECO:0000313" key="2">
    <source>
        <dbReference type="EMBL" id="QTE24501.1"/>
    </source>
</evidence>
<dbReference type="Proteomes" id="UP000663920">
    <property type="component" value="Chromosome"/>
</dbReference>
<dbReference type="KEGG" id="pcea:J3359_11015"/>
<dbReference type="CDD" id="cd04301">
    <property type="entry name" value="NAT_SF"/>
    <property type="match status" value="1"/>
</dbReference>
<dbReference type="PANTHER" id="PTHR43617">
    <property type="entry name" value="L-AMINO ACID N-ACETYLTRANSFERASE"/>
    <property type="match status" value="1"/>
</dbReference>
<dbReference type="SUPFAM" id="SSF55729">
    <property type="entry name" value="Acyl-CoA N-acyltransferases (Nat)"/>
    <property type="match status" value="1"/>
</dbReference>
<dbReference type="PANTHER" id="PTHR43617:SF33">
    <property type="entry name" value="SPORE COAT POLYSACCHARIDE BIOSYNTHESIS PROTEIN SPSD"/>
    <property type="match status" value="1"/>
</dbReference>
<feature type="domain" description="N-acetyltransferase" evidence="1">
    <location>
        <begin position="8"/>
        <end position="172"/>
    </location>
</feature>
<evidence type="ECO:0000313" key="3">
    <source>
        <dbReference type="Proteomes" id="UP000663920"/>
    </source>
</evidence>
<gene>
    <name evidence="2" type="ORF">J3359_11015</name>
</gene>
<dbReference type="AlphaFoldDB" id="A0A975CQY6"/>
<reference evidence="2 3" key="1">
    <citation type="submission" date="2021-03" db="EMBL/GenBank/DDBJ databases">
        <title>Complete genome of Polaribacter_sp.SM13.</title>
        <authorList>
            <person name="Jeong S.W."/>
            <person name="Bae J.W."/>
        </authorList>
    </citation>
    <scope>NUCLEOTIDE SEQUENCE [LARGE SCALE GENOMIC DNA]</scope>
    <source>
        <strain evidence="2 3">SM13</strain>
    </source>
</reference>
<dbReference type="GO" id="GO:0016747">
    <property type="term" value="F:acyltransferase activity, transferring groups other than amino-acyl groups"/>
    <property type="evidence" value="ECO:0007669"/>
    <property type="project" value="InterPro"/>
</dbReference>
<keyword evidence="3" id="KW-1185">Reference proteome</keyword>
<organism evidence="2 3">
    <name type="scientific">Polaribacter cellanae</name>
    <dbReference type="NCBI Taxonomy" id="2818493"/>
    <lineage>
        <taxon>Bacteria</taxon>
        <taxon>Pseudomonadati</taxon>
        <taxon>Bacteroidota</taxon>
        <taxon>Flavobacteriia</taxon>
        <taxon>Flavobacteriales</taxon>
        <taxon>Flavobacteriaceae</taxon>
    </lineage>
</organism>
<dbReference type="Gene3D" id="3.40.630.30">
    <property type="match status" value="1"/>
</dbReference>
<dbReference type="InterPro" id="IPR050276">
    <property type="entry name" value="MshD_Acetyltransferase"/>
</dbReference>
<accession>A0A975CQY6</accession>
<evidence type="ECO:0000259" key="1">
    <source>
        <dbReference type="PROSITE" id="PS51186"/>
    </source>
</evidence>